<evidence type="ECO:0000256" key="2">
    <source>
        <dbReference type="ARBA" id="ARBA00007613"/>
    </source>
</evidence>
<dbReference type="InterPro" id="IPR003423">
    <property type="entry name" value="OMP_efflux"/>
</dbReference>
<dbReference type="Proteomes" id="UP001165381">
    <property type="component" value="Unassembled WGS sequence"/>
</dbReference>
<dbReference type="SUPFAM" id="SSF56954">
    <property type="entry name" value="Outer membrane efflux proteins (OEP)"/>
    <property type="match status" value="1"/>
</dbReference>
<comment type="caution">
    <text evidence="8">The sequence shown here is derived from an EMBL/GenBank/DDBJ whole genome shotgun (WGS) entry which is preliminary data.</text>
</comment>
<name>A0ABT0QAK8_9FLAO</name>
<evidence type="ECO:0000256" key="1">
    <source>
        <dbReference type="ARBA" id="ARBA00004442"/>
    </source>
</evidence>
<comment type="subcellular location">
    <subcellularLocation>
        <location evidence="1">Cell outer membrane</location>
    </subcellularLocation>
</comment>
<keyword evidence="9" id="KW-1185">Reference proteome</keyword>
<dbReference type="PANTHER" id="PTHR30026:SF20">
    <property type="entry name" value="OUTER MEMBRANE PROTEIN TOLC"/>
    <property type="match status" value="1"/>
</dbReference>
<organism evidence="8 9">
    <name type="scientific">Jejuia spongiicola</name>
    <dbReference type="NCBI Taxonomy" id="2942207"/>
    <lineage>
        <taxon>Bacteria</taxon>
        <taxon>Pseudomonadati</taxon>
        <taxon>Bacteroidota</taxon>
        <taxon>Flavobacteriia</taxon>
        <taxon>Flavobacteriales</taxon>
        <taxon>Flavobacteriaceae</taxon>
        <taxon>Jejuia</taxon>
    </lineage>
</organism>
<protein>
    <submittedName>
        <fullName evidence="8">TolC family protein</fullName>
    </submittedName>
</protein>
<dbReference type="Pfam" id="PF02321">
    <property type="entry name" value="OEP"/>
    <property type="match status" value="2"/>
</dbReference>
<keyword evidence="4" id="KW-1134">Transmembrane beta strand</keyword>
<evidence type="ECO:0000256" key="4">
    <source>
        <dbReference type="ARBA" id="ARBA00022452"/>
    </source>
</evidence>
<proteinExistence type="inferred from homology"/>
<dbReference type="RefSeq" id="WP_249972021.1">
    <property type="nucleotide sequence ID" value="NZ_JAMFLZ010000001.1"/>
</dbReference>
<accession>A0ABT0QAK8</accession>
<evidence type="ECO:0000256" key="3">
    <source>
        <dbReference type="ARBA" id="ARBA00022448"/>
    </source>
</evidence>
<reference evidence="8" key="1">
    <citation type="submission" date="2022-05" db="EMBL/GenBank/DDBJ databases">
        <authorList>
            <person name="Park J.-S."/>
        </authorList>
    </citation>
    <scope>NUCLEOTIDE SEQUENCE</scope>
    <source>
        <strain evidence="8">2012CJ34-3</strain>
    </source>
</reference>
<dbReference type="PANTHER" id="PTHR30026">
    <property type="entry name" value="OUTER MEMBRANE PROTEIN TOLC"/>
    <property type="match status" value="1"/>
</dbReference>
<evidence type="ECO:0000256" key="5">
    <source>
        <dbReference type="ARBA" id="ARBA00022692"/>
    </source>
</evidence>
<keyword evidence="7" id="KW-0998">Cell outer membrane</keyword>
<evidence type="ECO:0000256" key="7">
    <source>
        <dbReference type="ARBA" id="ARBA00023237"/>
    </source>
</evidence>
<dbReference type="EMBL" id="JAMFLZ010000001">
    <property type="protein sequence ID" value="MCL6294016.1"/>
    <property type="molecule type" value="Genomic_DNA"/>
</dbReference>
<keyword evidence="6" id="KW-0472">Membrane</keyword>
<evidence type="ECO:0000313" key="8">
    <source>
        <dbReference type="EMBL" id="MCL6294016.1"/>
    </source>
</evidence>
<evidence type="ECO:0000256" key="6">
    <source>
        <dbReference type="ARBA" id="ARBA00023136"/>
    </source>
</evidence>
<dbReference type="Gene3D" id="1.20.1600.10">
    <property type="entry name" value="Outer membrane efflux proteins (OEP)"/>
    <property type="match status" value="1"/>
</dbReference>
<evidence type="ECO:0000313" key="9">
    <source>
        <dbReference type="Proteomes" id="UP001165381"/>
    </source>
</evidence>
<sequence length="779" mass="87783">MKKILTILMVLSVSFVFAQKKIYNIGILLDNRTEEVNPLLKTMQDQIIAVVGEDATVSFSESNILVNNYNLKKAEEDYNKLINNDTDIILAFGIINNEIVSKQTVYKKPTILFGAVNRDFSTIDFTKVTSGINNFTYLVESESYQEDFIKFKELTNYKKLGILIENHIIDLLPIKETFDKEFEDIDADYKLIPFETVSDITSNLEGVDAVYLASGFFLKDSEVDLLAQTFISKQLPSFTNNSIKQVKLGIMATNQPEDNFDQFIRRVALSIEGFINGELLSNMPVFIDYSSRLTMNFNTAELVGVPIKYSLINDTDFVGDFKNAISEKQYNLLEVINTVLNQNLSLQSVQKDVVLSEQDVKLAKSNYLPNVTASANGTYTDPNLAEISSGQNPEFQTAGNITLQQTVFSEAANANISIQKSLQKAQQESFNIEQLNTIFNASNAYFNVLILKANLQIQARNLDLTKRNLQIAEQNFKAGESGKSDLLRFRSQMAQNTQSLVEAINQFEQSLVVINQLLNNPINREISIEDVDLTSELLKRYNYDNFIEMLDDPTLREPFIEFLIQESKVNAPELKALGYNLEATNRNIKLNGSGRFLPTVALQGQYNRVFDRSGVGSTAPAGSSFLDSNYNIGLNVSIPILNSNQTNINRQTALIQKDQLNINKENTELNIAVNIRNIVLDVINQISNIELSKVSEETANEALELTQASYSNGAVNIVQLIDAQNNYLNAQIARVSAVYNYMINALQLERYLGYYFLLNSEADNANFNQRFIEFLNNRN</sequence>
<dbReference type="InterPro" id="IPR051906">
    <property type="entry name" value="TolC-like"/>
</dbReference>
<keyword evidence="5" id="KW-0812">Transmembrane</keyword>
<gene>
    <name evidence="8" type="ORF">M3P09_03365</name>
</gene>
<comment type="similarity">
    <text evidence="2">Belongs to the outer membrane factor (OMF) (TC 1.B.17) family.</text>
</comment>
<keyword evidence="3" id="KW-0813">Transport</keyword>